<evidence type="ECO:0000256" key="2">
    <source>
        <dbReference type="SAM" id="Phobius"/>
    </source>
</evidence>
<proteinExistence type="predicted"/>
<evidence type="ECO:0000256" key="1">
    <source>
        <dbReference type="SAM" id="MobiDB-lite"/>
    </source>
</evidence>
<dbReference type="Proteomes" id="UP000050795">
    <property type="component" value="Unassembled WGS sequence"/>
</dbReference>
<feature type="compositionally biased region" description="Basic and acidic residues" evidence="1">
    <location>
        <begin position="457"/>
        <end position="469"/>
    </location>
</feature>
<feature type="region of interest" description="Disordered" evidence="1">
    <location>
        <begin position="453"/>
        <end position="474"/>
    </location>
</feature>
<keyword evidence="2" id="KW-0472">Membrane</keyword>
<reference evidence="4" key="2">
    <citation type="submission" date="2023-11" db="UniProtKB">
        <authorList>
            <consortium name="WormBaseParasite"/>
        </authorList>
    </citation>
    <scope>IDENTIFICATION</scope>
</reference>
<dbReference type="WBParaSite" id="TREG1_42510.1">
    <property type="protein sequence ID" value="TREG1_42510.1"/>
    <property type="gene ID" value="TREG1_42510"/>
</dbReference>
<evidence type="ECO:0000313" key="4">
    <source>
        <dbReference type="WBParaSite" id="TREG1_42510.1"/>
    </source>
</evidence>
<keyword evidence="2" id="KW-1133">Transmembrane helix</keyword>
<accession>A0AA85JTZ2</accession>
<sequence>MKSLSYLSYFTYNYYYYYDDYNSGDHHNYFYGQCFYRYLITLSLLLVIYAVNSVTCQTNEIEIDNCFGLTNNDDNNNKHDFKKLLKSFAYRRAYYYKTKPDGLELVTKFNPLSCIYGVILPHEKSFHHLNIHIMDTYLQVIKSTSDKYELISKHQVKFSILQNIDDGITDSTVYLAKIYMQLNENNKTNMLLQISEFKSLVSPVYFIIEHDLPTEVDGLIHVHLHLLVTPVYLCRKYEGMLLPVDKDFSRYQGEQQQQQQLPIEKDKTTIGELFNCMEAKNKSLLGNLFKPYFCIKSSLMCDQYSNCPQVFSYTGHNFKTLDEHPVYCRKVFVFRMKDITLQTIFFSLLSISLILMTLTFALRKRFLNLFDRMCNRRQTTQLTTNESDNVGNITETGDGHQQQYHRPITIIVNNADIMRNNTLSVLYNQNVSPTHFYEPPPSYNEAIKHSNMLSKQQRLDDSSHSHADSPVDMTTSAESCSDICQLPRKLKTNSLSRKIFSPYYPEETSGTTSSVCLKRSKTSPPNYIHCFMSDLMSEASNLYSSNKNEDEGNER</sequence>
<keyword evidence="3" id="KW-1185">Reference proteome</keyword>
<feature type="transmembrane region" description="Helical" evidence="2">
    <location>
        <begin position="35"/>
        <end position="51"/>
    </location>
</feature>
<protein>
    <submittedName>
        <fullName evidence="4">Uncharacterized protein</fullName>
    </submittedName>
</protein>
<feature type="transmembrane region" description="Helical" evidence="2">
    <location>
        <begin position="339"/>
        <end position="362"/>
    </location>
</feature>
<reference evidence="3" key="1">
    <citation type="submission" date="2022-06" db="EMBL/GenBank/DDBJ databases">
        <authorList>
            <person name="Berger JAMES D."/>
            <person name="Berger JAMES D."/>
        </authorList>
    </citation>
    <scope>NUCLEOTIDE SEQUENCE [LARGE SCALE GENOMIC DNA]</scope>
</reference>
<dbReference type="AlphaFoldDB" id="A0AA85JTZ2"/>
<evidence type="ECO:0000313" key="3">
    <source>
        <dbReference type="Proteomes" id="UP000050795"/>
    </source>
</evidence>
<organism evidence="3 4">
    <name type="scientific">Trichobilharzia regenti</name>
    <name type="common">Nasal bird schistosome</name>
    <dbReference type="NCBI Taxonomy" id="157069"/>
    <lineage>
        <taxon>Eukaryota</taxon>
        <taxon>Metazoa</taxon>
        <taxon>Spiralia</taxon>
        <taxon>Lophotrochozoa</taxon>
        <taxon>Platyhelminthes</taxon>
        <taxon>Trematoda</taxon>
        <taxon>Digenea</taxon>
        <taxon>Strigeidida</taxon>
        <taxon>Schistosomatoidea</taxon>
        <taxon>Schistosomatidae</taxon>
        <taxon>Trichobilharzia</taxon>
    </lineage>
</organism>
<keyword evidence="2" id="KW-0812">Transmembrane</keyword>
<name>A0AA85JTZ2_TRIRE</name>